<feature type="transmembrane region" description="Helical" evidence="2">
    <location>
        <begin position="41"/>
        <end position="59"/>
    </location>
</feature>
<reference evidence="4 5" key="1">
    <citation type="journal article" date="2019" name="Int. J. Syst. Evol. Microbiol.">
        <title>The Global Catalogue of Microorganisms (GCM) 10K type strain sequencing project: providing services to taxonomists for standard genome sequencing and annotation.</title>
        <authorList>
            <consortium name="The Broad Institute Genomics Platform"/>
            <consortium name="The Broad Institute Genome Sequencing Center for Infectious Disease"/>
            <person name="Wu L."/>
            <person name="Ma J."/>
        </authorList>
    </citation>
    <scope>NUCLEOTIDE SEQUENCE [LARGE SCALE GENOMIC DNA]</scope>
    <source>
        <strain evidence="4 5">JCM 14736</strain>
    </source>
</reference>
<keyword evidence="2" id="KW-0812">Transmembrane</keyword>
<dbReference type="PANTHER" id="PTHR34473:SF2">
    <property type="entry name" value="UPF0699 TRANSMEMBRANE PROTEIN YDBT"/>
    <property type="match status" value="1"/>
</dbReference>
<name>A0ABN2LC72_9MICO</name>
<feature type="domain" description="YdbS-like PH" evidence="3">
    <location>
        <begin position="113"/>
        <end position="191"/>
    </location>
</feature>
<evidence type="ECO:0000313" key="5">
    <source>
        <dbReference type="Proteomes" id="UP001500851"/>
    </source>
</evidence>
<keyword evidence="5" id="KW-1185">Reference proteome</keyword>
<gene>
    <name evidence="4" type="ORF">GCM10009768_10070</name>
</gene>
<accession>A0ABN2LC72</accession>
<sequence length="566" mass="59516">MRDPAVPAHPFGPAQPGGGAQGQPAIPSDGEWRRLHPLSPLLRGGLFVLVLFGIIVANLRDQVISLVIGNSSWNQSPENGGIDYIFEHGLVVVALLVVAGIIALVILFSWLSYRFAQFRIADDAVELRRGVLFKQHRRAPLDRIQAVDLQRQLLARVLGLTQVEVQTAGQGGKLTLAYLGHRDAQAVREQILRLVRAQTAGTASADPAAVDPAAAAAAEGTAGTADATATADAQSGSRLRNALDLESRVTDFADDDVDQGARMSGTLVTVPLGRLVGSIVLGWGFLVAIVLVGVIGGFVIAGHPAALAGLIPIVIASVAVIVSHFNRGFGFTLSRSDDAIRIGAGLTATRTETIPFARVHAVDVRQPLLWKPFGWWQVRITLAGNATNGSDGQKVAGIVLPVGTLDDAVRVTQTILGDRNFFAASGGGAEGPLSYAVLRDGIAGAGGGYLGAGPRSGLVLWAARRRTGIAVTEPGPGSPHTLALIRRGVLTRGYALVPLARAQSVLLHRTFFHRALGLARVRVHTVFGPVPTEIAGLELDHARRLFEQLAAQAVAAQRDDVAGTPR</sequence>
<dbReference type="Proteomes" id="UP001500851">
    <property type="component" value="Unassembled WGS sequence"/>
</dbReference>
<protein>
    <submittedName>
        <fullName evidence="4">PH domain-containing protein</fullName>
    </submittedName>
</protein>
<dbReference type="InterPro" id="IPR005182">
    <property type="entry name" value="YdbS-like_PH"/>
</dbReference>
<dbReference type="EMBL" id="BAAAOB010000001">
    <property type="protein sequence ID" value="GAA1783195.1"/>
    <property type="molecule type" value="Genomic_DNA"/>
</dbReference>
<evidence type="ECO:0000313" key="4">
    <source>
        <dbReference type="EMBL" id="GAA1783195.1"/>
    </source>
</evidence>
<evidence type="ECO:0000256" key="2">
    <source>
        <dbReference type="SAM" id="Phobius"/>
    </source>
</evidence>
<organism evidence="4 5">
    <name type="scientific">Leucobacter iarius</name>
    <dbReference type="NCBI Taxonomy" id="333963"/>
    <lineage>
        <taxon>Bacteria</taxon>
        <taxon>Bacillati</taxon>
        <taxon>Actinomycetota</taxon>
        <taxon>Actinomycetes</taxon>
        <taxon>Micrococcales</taxon>
        <taxon>Microbacteriaceae</taxon>
        <taxon>Leucobacter</taxon>
    </lineage>
</organism>
<keyword evidence="2" id="KW-1133">Transmembrane helix</keyword>
<feature type="transmembrane region" description="Helical" evidence="2">
    <location>
        <begin position="306"/>
        <end position="325"/>
    </location>
</feature>
<comment type="caution">
    <text evidence="4">The sequence shown here is derived from an EMBL/GenBank/DDBJ whole genome shotgun (WGS) entry which is preliminary data.</text>
</comment>
<dbReference type="PANTHER" id="PTHR34473">
    <property type="entry name" value="UPF0699 TRANSMEMBRANE PROTEIN YDBS"/>
    <property type="match status" value="1"/>
</dbReference>
<dbReference type="Pfam" id="PF03703">
    <property type="entry name" value="bPH_2"/>
    <property type="match status" value="3"/>
</dbReference>
<dbReference type="RefSeq" id="WP_344030113.1">
    <property type="nucleotide sequence ID" value="NZ_BAAAOB010000001.1"/>
</dbReference>
<evidence type="ECO:0000259" key="3">
    <source>
        <dbReference type="Pfam" id="PF03703"/>
    </source>
</evidence>
<proteinExistence type="predicted"/>
<feature type="transmembrane region" description="Helical" evidence="2">
    <location>
        <begin position="90"/>
        <end position="111"/>
    </location>
</feature>
<feature type="transmembrane region" description="Helical" evidence="2">
    <location>
        <begin position="272"/>
        <end position="300"/>
    </location>
</feature>
<feature type="domain" description="YdbS-like PH" evidence="3">
    <location>
        <begin position="485"/>
        <end position="549"/>
    </location>
</feature>
<feature type="domain" description="YdbS-like PH" evidence="3">
    <location>
        <begin position="331"/>
        <end position="402"/>
    </location>
</feature>
<keyword evidence="2" id="KW-0472">Membrane</keyword>
<evidence type="ECO:0000256" key="1">
    <source>
        <dbReference type="SAM" id="MobiDB-lite"/>
    </source>
</evidence>
<feature type="region of interest" description="Disordered" evidence="1">
    <location>
        <begin position="1"/>
        <end position="26"/>
    </location>
</feature>